<sequence length="246" mass="28546">MGTQCTNSKVMSIPLCDQSEHGLAPLSNFQTKYMQMNMERADDTESGPDIKQKIHVDVSFDTAMLKVMVAMIVATLILYALCFRSPECKILIYLTWYAGFIILLLKERTIVEVTPYMIIIHRPLFHPLIIDKQSINDMQIRKNTNYPFRWLLYSLSLILTGYLAYNSFHDILQGIQGRTLTGEILVILSGSIFVFLIIVVFIGMWKKLPHSTVLRIDTDKQYFFFYPKETEEFRKRVEAQDMVQHG</sequence>
<keyword evidence="1" id="KW-0472">Membrane</keyword>
<keyword evidence="1" id="KW-1133">Transmembrane helix</keyword>
<feature type="transmembrane region" description="Helical" evidence="1">
    <location>
        <begin position="150"/>
        <end position="168"/>
    </location>
</feature>
<feature type="transmembrane region" description="Helical" evidence="1">
    <location>
        <begin position="63"/>
        <end position="83"/>
    </location>
</feature>
<evidence type="ECO:0000313" key="3">
    <source>
        <dbReference type="Proteomes" id="UP000198535"/>
    </source>
</evidence>
<dbReference type="AlphaFoldDB" id="A0A1I4REF5"/>
<dbReference type="EMBL" id="FOUJ01000002">
    <property type="protein sequence ID" value="SFM50597.1"/>
    <property type="molecule type" value="Genomic_DNA"/>
</dbReference>
<dbReference type="OrthoDB" id="125048at2157"/>
<feature type="transmembrane region" description="Helical" evidence="1">
    <location>
        <begin position="184"/>
        <end position="205"/>
    </location>
</feature>
<keyword evidence="3" id="KW-1185">Reference proteome</keyword>
<organism evidence="2 3">
    <name type="scientific">Methanolobus profundi</name>
    <dbReference type="NCBI Taxonomy" id="487685"/>
    <lineage>
        <taxon>Archaea</taxon>
        <taxon>Methanobacteriati</taxon>
        <taxon>Methanobacteriota</taxon>
        <taxon>Stenosarchaea group</taxon>
        <taxon>Methanomicrobia</taxon>
        <taxon>Methanosarcinales</taxon>
        <taxon>Methanosarcinaceae</taxon>
        <taxon>Methanolobus</taxon>
    </lineage>
</organism>
<evidence type="ECO:0000313" key="2">
    <source>
        <dbReference type="EMBL" id="SFM50597.1"/>
    </source>
</evidence>
<protein>
    <submittedName>
        <fullName evidence="2">Uncharacterized protein</fullName>
    </submittedName>
</protein>
<gene>
    <name evidence="2" type="ORF">SAMN04488696_1527</name>
</gene>
<accession>A0A1I4REF5</accession>
<feature type="transmembrane region" description="Helical" evidence="1">
    <location>
        <begin position="90"/>
        <end position="107"/>
    </location>
</feature>
<evidence type="ECO:0000256" key="1">
    <source>
        <dbReference type="SAM" id="Phobius"/>
    </source>
</evidence>
<dbReference type="RefSeq" id="WP_143072308.1">
    <property type="nucleotide sequence ID" value="NZ_FOUJ01000002.1"/>
</dbReference>
<keyword evidence="1" id="KW-0812">Transmembrane</keyword>
<proteinExistence type="predicted"/>
<dbReference type="Proteomes" id="UP000198535">
    <property type="component" value="Unassembled WGS sequence"/>
</dbReference>
<dbReference type="STRING" id="487685.SAMN04488696_1527"/>
<name>A0A1I4REF5_9EURY</name>
<reference evidence="3" key="1">
    <citation type="submission" date="2016-10" db="EMBL/GenBank/DDBJ databases">
        <authorList>
            <person name="Varghese N."/>
            <person name="Submissions S."/>
        </authorList>
    </citation>
    <scope>NUCLEOTIDE SEQUENCE [LARGE SCALE GENOMIC DNA]</scope>
    <source>
        <strain evidence="3">Mob M</strain>
    </source>
</reference>